<evidence type="ECO:0000313" key="2">
    <source>
        <dbReference type="EMBL" id="CUN49044.1"/>
    </source>
</evidence>
<evidence type="ECO:0000313" key="3">
    <source>
        <dbReference type="Proteomes" id="UP000095362"/>
    </source>
</evidence>
<sequence length="30" mass="3367">MDAKTIIAIVLVVFIVGAAVWLNIRNRKNK</sequence>
<organism evidence="2 3">
    <name type="scientific">Coprococcus comes</name>
    <dbReference type="NCBI Taxonomy" id="410072"/>
    <lineage>
        <taxon>Bacteria</taxon>
        <taxon>Bacillati</taxon>
        <taxon>Bacillota</taxon>
        <taxon>Clostridia</taxon>
        <taxon>Lachnospirales</taxon>
        <taxon>Lachnospiraceae</taxon>
        <taxon>Coprococcus</taxon>
    </lineage>
</organism>
<proteinExistence type="predicted"/>
<gene>
    <name evidence="2" type="ORF">ERS852481_00291</name>
</gene>
<name>A0A173XBN7_9FIRM</name>
<keyword evidence="1" id="KW-1133">Transmembrane helix</keyword>
<protein>
    <submittedName>
        <fullName evidence="2">Uncharacterized protein</fullName>
    </submittedName>
</protein>
<reference evidence="2 3" key="1">
    <citation type="submission" date="2015-09" db="EMBL/GenBank/DDBJ databases">
        <authorList>
            <consortium name="Pathogen Informatics"/>
        </authorList>
    </citation>
    <scope>NUCLEOTIDE SEQUENCE [LARGE SCALE GENOMIC DNA]</scope>
    <source>
        <strain evidence="2 3">2789STDY5834866</strain>
    </source>
</reference>
<keyword evidence="1" id="KW-0812">Transmembrane</keyword>
<dbReference type="AlphaFoldDB" id="A0A173XBN7"/>
<keyword evidence="1" id="KW-0472">Membrane</keyword>
<feature type="transmembrane region" description="Helical" evidence="1">
    <location>
        <begin position="6"/>
        <end position="24"/>
    </location>
</feature>
<accession>A0A173XBN7</accession>
<dbReference type="EMBL" id="CYZK01000001">
    <property type="protein sequence ID" value="CUN49044.1"/>
    <property type="molecule type" value="Genomic_DNA"/>
</dbReference>
<dbReference type="Proteomes" id="UP000095362">
    <property type="component" value="Unassembled WGS sequence"/>
</dbReference>
<evidence type="ECO:0000256" key="1">
    <source>
        <dbReference type="SAM" id="Phobius"/>
    </source>
</evidence>